<gene>
    <name evidence="14" type="primary">ATP8</name>
</gene>
<evidence type="ECO:0000256" key="11">
    <source>
        <dbReference type="ARBA" id="ARBA00023136"/>
    </source>
</evidence>
<evidence type="ECO:0000256" key="7">
    <source>
        <dbReference type="ARBA" id="ARBA00022781"/>
    </source>
</evidence>
<keyword evidence="4 12" id="KW-0813">Transport</keyword>
<evidence type="ECO:0000256" key="5">
    <source>
        <dbReference type="ARBA" id="ARBA00022547"/>
    </source>
</evidence>
<feature type="transmembrane region" description="Helical" evidence="13">
    <location>
        <begin position="6"/>
        <end position="29"/>
    </location>
</feature>
<dbReference type="GO" id="GO:0031966">
    <property type="term" value="C:mitochondrial membrane"/>
    <property type="evidence" value="ECO:0007669"/>
    <property type="project" value="UniProtKB-SubCell"/>
</dbReference>
<dbReference type="GO" id="GO:0015078">
    <property type="term" value="F:proton transmembrane transporter activity"/>
    <property type="evidence" value="ECO:0007669"/>
    <property type="project" value="InterPro"/>
</dbReference>
<keyword evidence="5 12" id="KW-0138">CF(0)</keyword>
<evidence type="ECO:0000256" key="8">
    <source>
        <dbReference type="ARBA" id="ARBA00022989"/>
    </source>
</evidence>
<sequence>MPQMGPLLWLNLFFFFILGYALFLTLNYFCMPPVKIKMLEFRTGSQEKSWKW</sequence>
<dbReference type="GO" id="GO:0045259">
    <property type="term" value="C:proton-transporting ATP synthase complex"/>
    <property type="evidence" value="ECO:0007669"/>
    <property type="project" value="UniProtKB-KW"/>
</dbReference>
<comment type="subunit">
    <text evidence="3">F-type ATPases have 2 components, CF(1) - the catalytic core - and CF(0) - the membrane proton channel.</text>
</comment>
<evidence type="ECO:0000256" key="3">
    <source>
        <dbReference type="ARBA" id="ARBA00011291"/>
    </source>
</evidence>
<accession>A0A8F7GK14</accession>
<evidence type="ECO:0000256" key="10">
    <source>
        <dbReference type="ARBA" id="ARBA00023128"/>
    </source>
</evidence>
<keyword evidence="6 12" id="KW-0812">Transmembrane</keyword>
<evidence type="ECO:0000256" key="9">
    <source>
        <dbReference type="ARBA" id="ARBA00023065"/>
    </source>
</evidence>
<evidence type="ECO:0000256" key="1">
    <source>
        <dbReference type="ARBA" id="ARBA00004304"/>
    </source>
</evidence>
<protein>
    <recommendedName>
        <fullName evidence="12">ATP synthase complex subunit 8</fullName>
    </recommendedName>
</protein>
<dbReference type="InterPro" id="IPR001421">
    <property type="entry name" value="ATP8_metazoa"/>
</dbReference>
<evidence type="ECO:0000256" key="13">
    <source>
        <dbReference type="SAM" id="Phobius"/>
    </source>
</evidence>
<keyword evidence="11 13" id="KW-0472">Membrane</keyword>
<proteinExistence type="inferred from homology"/>
<keyword evidence="10 12" id="KW-0496">Mitochondrion</keyword>
<organism evidence="14">
    <name type="scientific">Cherax setosus</name>
    <dbReference type="NCBI Taxonomy" id="99754"/>
    <lineage>
        <taxon>Eukaryota</taxon>
        <taxon>Metazoa</taxon>
        <taxon>Ecdysozoa</taxon>
        <taxon>Arthropoda</taxon>
        <taxon>Crustacea</taxon>
        <taxon>Multicrustacea</taxon>
        <taxon>Malacostraca</taxon>
        <taxon>Eumalacostraca</taxon>
        <taxon>Eucarida</taxon>
        <taxon>Decapoda</taxon>
        <taxon>Pleocyemata</taxon>
        <taxon>Astacidea</taxon>
        <taxon>Parastacoidea</taxon>
        <taxon>Parastacidae</taxon>
        <taxon>Cherax</taxon>
    </lineage>
</organism>
<evidence type="ECO:0000256" key="6">
    <source>
        <dbReference type="ARBA" id="ARBA00022692"/>
    </source>
</evidence>
<evidence type="ECO:0000256" key="12">
    <source>
        <dbReference type="RuleBase" id="RU003661"/>
    </source>
</evidence>
<reference evidence="14" key="1">
    <citation type="submission" date="2019-11" db="EMBL/GenBank/DDBJ databases">
        <title>Evolution elevated: A phylogenetic analysis of New Guinean highland crayfish (Decapoda: Parastacidae) reveals a decoupling of morphological and molecular evolution.</title>
        <authorList>
            <person name="Gan H.M."/>
            <person name="Eprilurahman R."/>
            <person name="Schultz M.B."/>
            <person name="Grandjean F."/>
            <person name="Austin C.M."/>
        </authorList>
    </citation>
    <scope>NUCLEOTIDE SEQUENCE</scope>
    <source>
        <strain evidence="14">KAR</strain>
    </source>
</reference>
<geneLocation type="mitochondrion" evidence="14"/>
<keyword evidence="7 12" id="KW-0375">Hydrogen ion transport</keyword>
<comment type="similarity">
    <text evidence="2 12">Belongs to the ATPase protein 8 family.</text>
</comment>
<dbReference type="AlphaFoldDB" id="A0A8F7GK14"/>
<evidence type="ECO:0000313" key="14">
    <source>
        <dbReference type="EMBL" id="QXU57667.1"/>
    </source>
</evidence>
<name>A0A8F7GK14_9EUCA</name>
<dbReference type="Pfam" id="PF00895">
    <property type="entry name" value="ATP-synt_8"/>
    <property type="match status" value="1"/>
</dbReference>
<dbReference type="GO" id="GO:0015986">
    <property type="term" value="P:proton motive force-driven ATP synthesis"/>
    <property type="evidence" value="ECO:0007669"/>
    <property type="project" value="InterPro"/>
</dbReference>
<keyword evidence="9 12" id="KW-0406">Ion transport</keyword>
<dbReference type="EMBL" id="MN648463">
    <property type="protein sequence ID" value="QXU57667.1"/>
    <property type="molecule type" value="Genomic_DNA"/>
</dbReference>
<keyword evidence="8 13" id="KW-1133">Transmembrane helix</keyword>
<evidence type="ECO:0000256" key="2">
    <source>
        <dbReference type="ARBA" id="ARBA00008892"/>
    </source>
</evidence>
<comment type="subcellular location">
    <subcellularLocation>
        <location evidence="1 12">Mitochondrion membrane</location>
        <topology evidence="1 12">Single-pass membrane protein</topology>
    </subcellularLocation>
</comment>
<evidence type="ECO:0000256" key="4">
    <source>
        <dbReference type="ARBA" id="ARBA00022448"/>
    </source>
</evidence>